<name>A0A9D3W757_9ROSI</name>
<reference evidence="1 2" key="1">
    <citation type="journal article" date="2021" name="Plant Biotechnol. J.">
        <title>Multi-omics assisted identification of the key and species-specific regulatory components of drought-tolerant mechanisms in Gossypium stocksii.</title>
        <authorList>
            <person name="Yu D."/>
            <person name="Ke L."/>
            <person name="Zhang D."/>
            <person name="Wu Y."/>
            <person name="Sun Y."/>
            <person name="Mei J."/>
            <person name="Sun J."/>
            <person name="Sun Y."/>
        </authorList>
    </citation>
    <scope>NUCLEOTIDE SEQUENCE [LARGE SCALE GENOMIC DNA]</scope>
    <source>
        <strain evidence="2">cv. E1</strain>
        <tissue evidence="1">Leaf</tissue>
    </source>
</reference>
<dbReference type="EMBL" id="JAIQCV010000003">
    <property type="protein sequence ID" value="KAH1114172.1"/>
    <property type="molecule type" value="Genomic_DNA"/>
</dbReference>
<sequence length="65" mass="6955">MAGVKTASKVAESLRPALLDLEPLSTVSWPQNTTITSQSALLVSNKGLCSRMNHTWAMTSLCPPL</sequence>
<evidence type="ECO:0000313" key="2">
    <source>
        <dbReference type="Proteomes" id="UP000828251"/>
    </source>
</evidence>
<accession>A0A9D3W757</accession>
<proteinExistence type="predicted"/>
<keyword evidence="2" id="KW-1185">Reference proteome</keyword>
<dbReference type="Proteomes" id="UP000828251">
    <property type="component" value="Unassembled WGS sequence"/>
</dbReference>
<protein>
    <submittedName>
        <fullName evidence="1">Uncharacterized protein</fullName>
    </submittedName>
</protein>
<organism evidence="1 2">
    <name type="scientific">Gossypium stocksii</name>
    <dbReference type="NCBI Taxonomy" id="47602"/>
    <lineage>
        <taxon>Eukaryota</taxon>
        <taxon>Viridiplantae</taxon>
        <taxon>Streptophyta</taxon>
        <taxon>Embryophyta</taxon>
        <taxon>Tracheophyta</taxon>
        <taxon>Spermatophyta</taxon>
        <taxon>Magnoliopsida</taxon>
        <taxon>eudicotyledons</taxon>
        <taxon>Gunneridae</taxon>
        <taxon>Pentapetalae</taxon>
        <taxon>rosids</taxon>
        <taxon>malvids</taxon>
        <taxon>Malvales</taxon>
        <taxon>Malvaceae</taxon>
        <taxon>Malvoideae</taxon>
        <taxon>Gossypium</taxon>
    </lineage>
</organism>
<comment type="caution">
    <text evidence="1">The sequence shown here is derived from an EMBL/GenBank/DDBJ whole genome shotgun (WGS) entry which is preliminary data.</text>
</comment>
<dbReference type="AlphaFoldDB" id="A0A9D3W757"/>
<evidence type="ECO:0000313" key="1">
    <source>
        <dbReference type="EMBL" id="KAH1114172.1"/>
    </source>
</evidence>
<gene>
    <name evidence="1" type="ORF">J1N35_007550</name>
</gene>